<dbReference type="AlphaFoldDB" id="A9VAA4"/>
<feature type="compositionally biased region" description="Low complexity" evidence="1">
    <location>
        <begin position="82"/>
        <end position="93"/>
    </location>
</feature>
<evidence type="ECO:0000256" key="1">
    <source>
        <dbReference type="SAM" id="MobiDB-lite"/>
    </source>
</evidence>
<evidence type="ECO:0000313" key="3">
    <source>
        <dbReference type="Proteomes" id="UP000001357"/>
    </source>
</evidence>
<dbReference type="KEGG" id="mbr:MONBRDRAFT_11788"/>
<dbReference type="Proteomes" id="UP000001357">
    <property type="component" value="Unassembled WGS sequence"/>
</dbReference>
<dbReference type="RefSeq" id="XP_001749697.1">
    <property type="nucleotide sequence ID" value="XM_001749645.1"/>
</dbReference>
<sequence>MAKKKVVKKKKSTKSTSAAKGPSEPIQPKVCPNCGALYTPLKASPMCSICTQAQAAAITFSLPAEPSEAELVTAEAAAETAAAKAAKKTTTSTTKKKSVKKKSTTKKK</sequence>
<proteinExistence type="predicted"/>
<gene>
    <name evidence="2" type="ORF">MONBRDRAFT_11788</name>
</gene>
<dbReference type="EMBL" id="CH991573">
    <property type="protein sequence ID" value="EDQ85506.1"/>
    <property type="molecule type" value="Genomic_DNA"/>
</dbReference>
<feature type="compositionally biased region" description="Basic residues" evidence="1">
    <location>
        <begin position="94"/>
        <end position="108"/>
    </location>
</feature>
<protein>
    <submittedName>
        <fullName evidence="2">Uncharacterized protein</fullName>
    </submittedName>
</protein>
<name>A9VAA4_MONBE</name>
<accession>A9VAA4</accession>
<dbReference type="InParanoid" id="A9VAA4"/>
<organism evidence="2 3">
    <name type="scientific">Monosiga brevicollis</name>
    <name type="common">Choanoflagellate</name>
    <dbReference type="NCBI Taxonomy" id="81824"/>
    <lineage>
        <taxon>Eukaryota</taxon>
        <taxon>Choanoflagellata</taxon>
        <taxon>Craspedida</taxon>
        <taxon>Salpingoecidae</taxon>
        <taxon>Monosiga</taxon>
    </lineage>
</organism>
<evidence type="ECO:0000313" key="2">
    <source>
        <dbReference type="EMBL" id="EDQ85506.1"/>
    </source>
</evidence>
<reference evidence="2 3" key="1">
    <citation type="journal article" date="2008" name="Nature">
        <title>The genome of the choanoflagellate Monosiga brevicollis and the origin of metazoans.</title>
        <authorList>
            <consortium name="JGI Sequencing"/>
            <person name="King N."/>
            <person name="Westbrook M.J."/>
            <person name="Young S.L."/>
            <person name="Kuo A."/>
            <person name="Abedin M."/>
            <person name="Chapman J."/>
            <person name="Fairclough S."/>
            <person name="Hellsten U."/>
            <person name="Isogai Y."/>
            <person name="Letunic I."/>
            <person name="Marr M."/>
            <person name="Pincus D."/>
            <person name="Putnam N."/>
            <person name="Rokas A."/>
            <person name="Wright K.J."/>
            <person name="Zuzow R."/>
            <person name="Dirks W."/>
            <person name="Good M."/>
            <person name="Goodstein D."/>
            <person name="Lemons D."/>
            <person name="Li W."/>
            <person name="Lyons J.B."/>
            <person name="Morris A."/>
            <person name="Nichols S."/>
            <person name="Richter D.J."/>
            <person name="Salamov A."/>
            <person name="Bork P."/>
            <person name="Lim W.A."/>
            <person name="Manning G."/>
            <person name="Miller W.T."/>
            <person name="McGinnis W."/>
            <person name="Shapiro H."/>
            <person name="Tjian R."/>
            <person name="Grigoriev I.V."/>
            <person name="Rokhsar D."/>
        </authorList>
    </citation>
    <scope>NUCLEOTIDE SEQUENCE [LARGE SCALE GENOMIC DNA]</scope>
    <source>
        <strain evidence="3">MX1 / ATCC 50154</strain>
    </source>
</reference>
<feature type="region of interest" description="Disordered" evidence="1">
    <location>
        <begin position="82"/>
        <end position="108"/>
    </location>
</feature>
<feature type="compositionally biased region" description="Basic residues" evidence="1">
    <location>
        <begin position="1"/>
        <end position="13"/>
    </location>
</feature>
<dbReference type="OMA" id="SICTQAQ"/>
<dbReference type="GeneID" id="5894945"/>
<feature type="region of interest" description="Disordered" evidence="1">
    <location>
        <begin position="1"/>
        <end position="28"/>
    </location>
</feature>
<keyword evidence="3" id="KW-1185">Reference proteome</keyword>